<feature type="region of interest" description="Disordered" evidence="19">
    <location>
        <begin position="396"/>
        <end position="415"/>
    </location>
</feature>
<feature type="transmembrane region" description="Helical" evidence="20">
    <location>
        <begin position="261"/>
        <end position="284"/>
    </location>
</feature>
<evidence type="ECO:0000256" key="8">
    <source>
        <dbReference type="ARBA" id="ARBA00022664"/>
    </source>
</evidence>
<dbReference type="InterPro" id="IPR003602">
    <property type="entry name" value="Topo_IA_DNA-bd_dom"/>
</dbReference>
<dbReference type="PANTHER" id="PTHR11390">
    <property type="entry name" value="PROKARYOTIC DNA TOPOISOMERASE"/>
    <property type="match status" value="1"/>
</dbReference>
<dbReference type="InterPro" id="IPR001878">
    <property type="entry name" value="Znf_CCHC"/>
</dbReference>
<keyword evidence="15" id="KW-0238">DNA-binding</keyword>
<dbReference type="OrthoDB" id="627262at2759"/>
<dbReference type="GO" id="GO:0006265">
    <property type="term" value="P:DNA topological change"/>
    <property type="evidence" value="ECO:0007669"/>
    <property type="project" value="InterPro"/>
</dbReference>
<evidence type="ECO:0000256" key="12">
    <source>
        <dbReference type="ARBA" id="ARBA00022833"/>
    </source>
</evidence>
<dbReference type="GO" id="GO:0006397">
    <property type="term" value="P:mRNA processing"/>
    <property type="evidence" value="ECO:0007669"/>
    <property type="project" value="UniProtKB-KW"/>
</dbReference>
<dbReference type="Pfam" id="PF01131">
    <property type="entry name" value="Topoisom_bac"/>
    <property type="match status" value="1"/>
</dbReference>
<evidence type="ECO:0000313" key="26">
    <source>
        <dbReference type="Proteomes" id="UP000011976"/>
    </source>
</evidence>
<evidence type="ECO:0000256" key="18">
    <source>
        <dbReference type="PROSITE-ProRule" id="PRU00047"/>
    </source>
</evidence>
<dbReference type="Gene3D" id="1.10.460.10">
    <property type="entry name" value="Topoisomerase I, domain 2"/>
    <property type="match status" value="1"/>
</dbReference>
<feature type="transmembrane region" description="Helical" evidence="20">
    <location>
        <begin position="322"/>
        <end position="340"/>
    </location>
</feature>
<feature type="region of interest" description="Disordered" evidence="19">
    <location>
        <begin position="1720"/>
        <end position="1780"/>
    </location>
</feature>
<feature type="domain" description="GRF-type" evidence="23">
    <location>
        <begin position="1543"/>
        <end position="1587"/>
    </location>
</feature>
<feature type="compositionally biased region" description="Basic and acidic residues" evidence="19">
    <location>
        <begin position="1515"/>
        <end position="1532"/>
    </location>
</feature>
<reference evidence="26" key="1">
    <citation type="journal article" date="2013" name="Genome Announc.">
        <title>Genome sequence of the basidiomycetous yeast Pseudozyma antarctica T-34, a producer of the glycolipid biosurfactants mannosylerythritol lipids.</title>
        <authorList>
            <person name="Morita T."/>
            <person name="Koike H."/>
            <person name="Koyama Y."/>
            <person name="Hagiwara H."/>
            <person name="Ito E."/>
            <person name="Fukuoka T."/>
            <person name="Imura T."/>
            <person name="Machida M."/>
            <person name="Kitamoto D."/>
        </authorList>
    </citation>
    <scope>NUCLEOTIDE SEQUENCE [LARGE SCALE GENOMIC DNA]</scope>
    <source>
        <strain evidence="26">T-34</strain>
    </source>
</reference>
<evidence type="ECO:0000313" key="25">
    <source>
        <dbReference type="EMBL" id="GAC71698.1"/>
    </source>
</evidence>
<dbReference type="GO" id="GO:0006281">
    <property type="term" value="P:DNA repair"/>
    <property type="evidence" value="ECO:0007669"/>
    <property type="project" value="TreeGrafter"/>
</dbReference>
<keyword evidence="16 20" id="KW-0472">Membrane</keyword>
<dbReference type="SMART" id="SM00436">
    <property type="entry name" value="TOP1Bc"/>
    <property type="match status" value="1"/>
</dbReference>
<dbReference type="InterPro" id="IPR023406">
    <property type="entry name" value="Topo_IA_AS"/>
</dbReference>
<feature type="compositionally biased region" description="Gly residues" evidence="19">
    <location>
        <begin position="1748"/>
        <end position="1757"/>
    </location>
</feature>
<evidence type="ECO:0000256" key="2">
    <source>
        <dbReference type="ARBA" id="ARBA00001946"/>
    </source>
</evidence>
<comment type="subcellular location">
    <subcellularLocation>
        <location evidence="3">Membrane</location>
        <topology evidence="3">Multi-pass membrane protein</topology>
    </subcellularLocation>
</comment>
<feature type="compositionally biased region" description="Basic and acidic residues" evidence="19">
    <location>
        <begin position="230"/>
        <end position="247"/>
    </location>
</feature>
<dbReference type="Gene3D" id="2.70.20.10">
    <property type="entry name" value="Topoisomerase I, domain 3"/>
    <property type="match status" value="1"/>
</dbReference>
<feature type="transmembrane region" description="Helical" evidence="20">
    <location>
        <begin position="26"/>
        <end position="48"/>
    </location>
</feature>
<dbReference type="EC" id="5.6.2.1" evidence="6"/>
<dbReference type="NCBIfam" id="TIGR00728">
    <property type="entry name" value="OPT_sfam"/>
    <property type="match status" value="1"/>
</dbReference>
<feature type="transmembrane region" description="Helical" evidence="20">
    <location>
        <begin position="97"/>
        <end position="122"/>
    </location>
</feature>
<comment type="cofactor">
    <cofactor evidence="2">
        <name>Mg(2+)</name>
        <dbReference type="ChEBI" id="CHEBI:18420"/>
    </cofactor>
</comment>
<feature type="domain" description="Toprim" evidence="22">
    <location>
        <begin position="807"/>
        <end position="953"/>
    </location>
</feature>
<dbReference type="EMBL" id="DF196771">
    <property type="protein sequence ID" value="GAC71698.1"/>
    <property type="molecule type" value="Genomic_DNA"/>
</dbReference>
<keyword evidence="8" id="KW-0507">mRNA processing</keyword>
<dbReference type="InterPro" id="IPR004813">
    <property type="entry name" value="OPT"/>
</dbReference>
<dbReference type="InterPro" id="IPR013825">
    <property type="entry name" value="Topo_IA_cen_sub2"/>
</dbReference>
<feature type="compositionally biased region" description="Basic and acidic residues" evidence="19">
    <location>
        <begin position="1191"/>
        <end position="1203"/>
    </location>
</feature>
<feature type="domain" description="CCHC-type" evidence="21">
    <location>
        <begin position="1703"/>
        <end position="1718"/>
    </location>
</feature>
<dbReference type="Pfam" id="PF03169">
    <property type="entry name" value="OPT"/>
    <property type="match status" value="1"/>
</dbReference>
<dbReference type="SUPFAM" id="SSF57756">
    <property type="entry name" value="Retrovirus zinc finger-like domains"/>
    <property type="match status" value="2"/>
</dbReference>
<feature type="compositionally biased region" description="Low complexity" evidence="19">
    <location>
        <begin position="1727"/>
        <end position="1736"/>
    </location>
</feature>
<feature type="transmembrane region" description="Helical" evidence="20">
    <location>
        <begin position="142"/>
        <end position="160"/>
    </location>
</feature>
<dbReference type="InterPro" id="IPR010666">
    <property type="entry name" value="Znf_GRF"/>
</dbReference>
<dbReference type="InterPro" id="IPR003601">
    <property type="entry name" value="Topo_IA_2"/>
</dbReference>
<evidence type="ECO:0000259" key="22">
    <source>
        <dbReference type="PROSITE" id="PS50880"/>
    </source>
</evidence>
<sequence length="1780" mass="191166">MDPAASTSSREDGETSEYHHAQDVDFTLRAVLAGLLIGCLLAFTNLYLGLQSGWISIMSLQSSLLGFALFRVIPRQVNLVGRRFVLMSSPFTPQENVLVQTTAAAVGVMPLSAGLVGVIPALKKLTWDKDGSGPIDLDFLQLLGWCFALAYFGVFFASPLREPMIVREKLTFPSGTATAQLIGVLHNKPLLTQRASTASGLQRRSHALDEAEAGQDDERTALLSSQHRPASSDRDQSEAEASDRDNAGVDAISGTKGWKSLAWAFSGSAGFTVLSYYIPVLYAMPLFDFLPPHNLAAMWGFWFTPSLNYIGQGIIMGLPTTVSMTAGALVGWAVLSPLAYYQGWAPGHPLDSETGSKGWILWISLAIMCSESIVGLAALVASNGLRDLKSWTARKDDRAGVRDQGDEDVDHEPAHRQTPTSWVVVGLIGSTVVAVVLIYVAFGAEGISPWATLLGIAMASLFAILGIRALGETDLNPVSGIGKISQLIFALVQPGNVVANLIAGGISEAGAMQAGDLMQDYKTGHLVGASPRSQFKGQLIGSTLGIVISSFAYKLYTNAYEIPGPQFPAPTAAVWLNLARLVNRGHLPDKVKLFMIVFGAVFAVSGLIKTLARTKALHDQGTVGDSTAGKIARLVPSGIAFAVGMLNTPNFSLARLVGGLIAHWYYARNRQRVGAAKTPAALAGIGIIIVASGFVLGEGAASIVTLLLKQNGAQAWTPPAFNTTIRAAIIRTPLAGKLDPLRHASTGIFVLRRRYFSITPLAFWLFGPVRARLRILQDHSASGSHAGSRLFGSTSCCAAAPPVQTMRILCVAEKPSIAKSIAGILAGGHPSNRPGKDKFCRNYDFQYRMPGVQGMVDMTVTSVRGHLTNADFGPEYKAWYSCSPADLFTAPVLTNVSDDAKAIGLNLRNEARNADALMIWTDCDREGEHIGSEIVAEVRKVRRNIRVMRARFSAIIDSQIHAACQNTVELDWRAADAVESRIQLDLRIGAAFTRMQTLALQNHIPAFNEARQVISYGPCQFPTLGFVVDRYNKVIEFVPEPFWLLQLHKTRSMSGGDPAPDDPPDQIRKVVFNWDRGHLFDKLAVEILRDFCRASPLATVDNVNSKQTKKWKPYPLTTVELQKSGSRLLRLTPKRILDIAESLYQKGFLSYPRTETDQFDKEFDFNALIAKQTADGAWGGVAQRLLDGAFERPRNGRNNDKAHPPIHPTSHASNLTGDDKRVYDYVTRRFLGSCWTDAIGTQTTVNVSVAGEKFHASGLVILQRNYLEVFTYDKWDGNLLPPFVRGETFTPTRLEMKQGATTAPKLLTEADLVSLMDKNGIGTDATIAEHIAKVIERQYVMSVKEGKTSYLVPSTLGVGLVEGYNQLNLEKSLCKPVLRRETEFRMSLICAGERTKAETIAESVNEYREVFALTNRQFGRIAETVLSYLTDPNAGQEARAVEIGERDEDDDLDAINLISDSDGDGDSDDGGGPAQGRGAARGAGRGRGAASRGGSTRGGSTRGGRGGAAAARAAPRLDRSGPDNDGGFKDARPGSGGSGAPSCLCGDPAVERTTNKAGANQGRRFYACAKPMGDAGKCDFFEWADTSNTRNGFSNGSAPKTVPAKRPVPADTDEWSSNMRSTVSSSASGSVRRCDCDLQAVRRTSGKSGANQGRSFWTCGRESIKLRCKFFEWDDDEPSTASTRVANGTGGSGGGGGGAPGACYRCGQSGHWASDCTNTEQRTTANASGRGSAPKRGGAKRRGSAKTRGGGSGSGGRGGKDDGCFRCGKKGHWSSECPGT</sequence>
<feature type="region of interest" description="Disordered" evidence="19">
    <location>
        <begin position="1677"/>
        <end position="1697"/>
    </location>
</feature>
<keyword evidence="7" id="KW-0813">Transport</keyword>
<feature type="transmembrane region" description="Helical" evidence="20">
    <location>
        <begin position="447"/>
        <end position="467"/>
    </location>
</feature>
<feature type="region of interest" description="Disordered" evidence="19">
    <location>
        <begin position="1589"/>
        <end position="1626"/>
    </location>
</feature>
<evidence type="ECO:0000256" key="19">
    <source>
        <dbReference type="SAM" id="MobiDB-lite"/>
    </source>
</evidence>
<dbReference type="PANTHER" id="PTHR11390:SF21">
    <property type="entry name" value="DNA TOPOISOMERASE 3-ALPHA"/>
    <property type="match status" value="1"/>
</dbReference>
<dbReference type="InterPro" id="IPR036875">
    <property type="entry name" value="Znf_CCHC_sf"/>
</dbReference>
<comment type="similarity">
    <text evidence="5">Belongs to the type IA topoisomerase family.</text>
</comment>
<feature type="domain" description="Topo IA-type catalytic" evidence="24">
    <location>
        <begin position="971"/>
        <end position="1411"/>
    </location>
</feature>
<dbReference type="InterPro" id="IPR000380">
    <property type="entry name" value="Topo_IA"/>
</dbReference>
<feature type="transmembrane region" description="Helical" evidence="20">
    <location>
        <begin position="296"/>
        <end position="315"/>
    </location>
</feature>
<gene>
    <name evidence="25" type="ORF">PANT_5c00028</name>
</gene>
<keyword evidence="12" id="KW-0862">Zinc</keyword>
<feature type="compositionally biased region" description="Gly residues" evidence="19">
    <location>
        <begin position="1688"/>
        <end position="1697"/>
    </location>
</feature>
<evidence type="ECO:0000256" key="10">
    <source>
        <dbReference type="ARBA" id="ARBA00022723"/>
    </source>
</evidence>
<dbReference type="Pfam" id="PF06839">
    <property type="entry name" value="Zn_ribbon_GRF"/>
    <property type="match status" value="2"/>
</dbReference>
<evidence type="ECO:0000256" key="9">
    <source>
        <dbReference type="ARBA" id="ARBA00022692"/>
    </source>
</evidence>
<dbReference type="InterPro" id="IPR013826">
    <property type="entry name" value="Topo_IA_cen_sub3"/>
</dbReference>
<feature type="region of interest" description="Disordered" evidence="19">
    <location>
        <begin position="1191"/>
        <end position="1215"/>
    </location>
</feature>
<dbReference type="SMART" id="SM00493">
    <property type="entry name" value="TOPRIM"/>
    <property type="match status" value="1"/>
</dbReference>
<evidence type="ECO:0000259" key="21">
    <source>
        <dbReference type="PROSITE" id="PS50158"/>
    </source>
</evidence>
<comment type="similarity">
    <text evidence="4">Belongs to the oligopeptide OPT transporter family.</text>
</comment>
<dbReference type="GO" id="GO:0005634">
    <property type="term" value="C:nucleus"/>
    <property type="evidence" value="ECO:0007669"/>
    <property type="project" value="TreeGrafter"/>
</dbReference>
<evidence type="ECO:0000256" key="1">
    <source>
        <dbReference type="ARBA" id="ARBA00000213"/>
    </source>
</evidence>
<keyword evidence="13 20" id="KW-1133">Transmembrane helix</keyword>
<dbReference type="PROSITE" id="PS50158">
    <property type="entry name" value="ZF_CCHC"/>
    <property type="match status" value="2"/>
</dbReference>
<evidence type="ECO:0000256" key="15">
    <source>
        <dbReference type="ARBA" id="ARBA00023125"/>
    </source>
</evidence>
<accession>M9MAK8</accession>
<feature type="compositionally biased region" description="Gly residues" evidence="19">
    <location>
        <begin position="1495"/>
        <end position="1507"/>
    </location>
</feature>
<evidence type="ECO:0000256" key="20">
    <source>
        <dbReference type="SAM" id="Phobius"/>
    </source>
</evidence>
<dbReference type="STRING" id="1151754.M9MAK8"/>
<dbReference type="InterPro" id="IPR013824">
    <property type="entry name" value="Topo_IA_cen_sub1"/>
</dbReference>
<feature type="region of interest" description="Disordered" evidence="19">
    <location>
        <begin position="1437"/>
        <end position="1542"/>
    </location>
</feature>
<dbReference type="GO" id="GO:0003677">
    <property type="term" value="F:DNA binding"/>
    <property type="evidence" value="ECO:0007669"/>
    <property type="project" value="UniProtKB-KW"/>
</dbReference>
<evidence type="ECO:0000256" key="4">
    <source>
        <dbReference type="ARBA" id="ARBA00008807"/>
    </source>
</evidence>
<feature type="domain" description="GRF-type" evidence="23">
    <location>
        <begin position="1634"/>
        <end position="1677"/>
    </location>
</feature>
<dbReference type="InterPro" id="IPR013497">
    <property type="entry name" value="Topo_IA_cen"/>
</dbReference>
<dbReference type="InterPro" id="IPR034144">
    <property type="entry name" value="TOPRIM_TopoIII"/>
</dbReference>
<feature type="compositionally biased region" description="Polar residues" evidence="19">
    <location>
        <begin position="1589"/>
        <end position="1598"/>
    </location>
</feature>
<feature type="transmembrane region" description="Helical" evidence="20">
    <location>
        <begin position="54"/>
        <end position="73"/>
    </location>
</feature>
<evidence type="ECO:0000256" key="11">
    <source>
        <dbReference type="ARBA" id="ARBA00022771"/>
    </source>
</evidence>
<dbReference type="Proteomes" id="UP000011976">
    <property type="component" value="Unassembled WGS sequence"/>
</dbReference>
<protein>
    <recommendedName>
        <fullName evidence="6">DNA topoisomerase</fullName>
        <ecNumber evidence="6">5.6.2.1</ecNumber>
    </recommendedName>
</protein>
<keyword evidence="9 20" id="KW-0812">Transmembrane</keyword>
<evidence type="ECO:0000256" key="14">
    <source>
        <dbReference type="ARBA" id="ARBA00023029"/>
    </source>
</evidence>
<feature type="transmembrane region" description="Helical" evidence="20">
    <location>
        <begin position="593"/>
        <end position="612"/>
    </location>
</feature>
<dbReference type="Gene3D" id="1.10.290.10">
    <property type="entry name" value="Topoisomerase I, domain 4"/>
    <property type="match status" value="1"/>
</dbReference>
<evidence type="ECO:0000256" key="17">
    <source>
        <dbReference type="ARBA" id="ARBA00023235"/>
    </source>
</evidence>
<dbReference type="GO" id="GO:0006310">
    <property type="term" value="P:DNA recombination"/>
    <property type="evidence" value="ECO:0007669"/>
    <property type="project" value="TreeGrafter"/>
</dbReference>
<dbReference type="FunFam" id="1.10.290.10:FF:000003">
    <property type="entry name" value="DNA topoisomerase"/>
    <property type="match status" value="1"/>
</dbReference>
<dbReference type="PRINTS" id="PR00417">
    <property type="entry name" value="PRTPISMRASEI"/>
</dbReference>
<feature type="transmembrane region" description="Helical" evidence="20">
    <location>
        <begin position="422"/>
        <end position="441"/>
    </location>
</feature>
<dbReference type="GO" id="GO:0003917">
    <property type="term" value="F:DNA topoisomerase type I (single strand cut, ATP-independent) activity"/>
    <property type="evidence" value="ECO:0007669"/>
    <property type="project" value="UniProtKB-EC"/>
</dbReference>
<dbReference type="FunFam" id="3.40.50.140:FF:000005">
    <property type="entry name" value="DNA topoisomerase"/>
    <property type="match status" value="1"/>
</dbReference>
<dbReference type="PROSITE" id="PS51999">
    <property type="entry name" value="ZF_GRF"/>
    <property type="match status" value="2"/>
</dbReference>
<evidence type="ECO:0000256" key="16">
    <source>
        <dbReference type="ARBA" id="ARBA00023136"/>
    </source>
</evidence>
<dbReference type="GO" id="GO:0016020">
    <property type="term" value="C:membrane"/>
    <property type="evidence" value="ECO:0007669"/>
    <property type="project" value="UniProtKB-SubCell"/>
</dbReference>
<dbReference type="SUPFAM" id="SSF56712">
    <property type="entry name" value="Prokaryotic type I DNA topoisomerase"/>
    <property type="match status" value="1"/>
</dbReference>
<comment type="catalytic activity">
    <reaction evidence="1">
        <text>ATP-independent breakage of single-stranded DNA, followed by passage and rejoining.</text>
        <dbReference type="EC" id="5.6.2.1"/>
    </reaction>
</comment>
<evidence type="ECO:0000259" key="23">
    <source>
        <dbReference type="PROSITE" id="PS51999"/>
    </source>
</evidence>
<dbReference type="CDD" id="cd03362">
    <property type="entry name" value="TOPRIM_TopoIA_TopoIII"/>
    <property type="match status" value="1"/>
</dbReference>
<evidence type="ECO:0000256" key="5">
    <source>
        <dbReference type="ARBA" id="ARBA00009446"/>
    </source>
</evidence>
<dbReference type="PROSITE" id="PS00396">
    <property type="entry name" value="TOPO_IA_1"/>
    <property type="match status" value="1"/>
</dbReference>
<organism evidence="25 26">
    <name type="scientific">Pseudozyma antarctica (strain T-34)</name>
    <name type="common">Yeast</name>
    <name type="synonym">Candida antarctica</name>
    <dbReference type="NCBI Taxonomy" id="1151754"/>
    <lineage>
        <taxon>Eukaryota</taxon>
        <taxon>Fungi</taxon>
        <taxon>Dikarya</taxon>
        <taxon>Basidiomycota</taxon>
        <taxon>Ustilaginomycotina</taxon>
        <taxon>Ustilaginomycetes</taxon>
        <taxon>Ustilaginales</taxon>
        <taxon>Ustilaginaceae</taxon>
        <taxon>Moesziomyces</taxon>
    </lineage>
</organism>
<dbReference type="PROSITE" id="PS50880">
    <property type="entry name" value="TOPRIM"/>
    <property type="match status" value="1"/>
</dbReference>
<dbReference type="Pfam" id="PF01751">
    <property type="entry name" value="Toprim"/>
    <property type="match status" value="1"/>
</dbReference>
<dbReference type="GO" id="GO:0031422">
    <property type="term" value="C:RecQ family helicase-topoisomerase III complex"/>
    <property type="evidence" value="ECO:0007669"/>
    <property type="project" value="TreeGrafter"/>
</dbReference>
<evidence type="ECO:0000256" key="6">
    <source>
        <dbReference type="ARBA" id="ARBA00012891"/>
    </source>
</evidence>
<feature type="transmembrane region" description="Helical" evidence="20">
    <location>
        <begin position="360"/>
        <end position="381"/>
    </location>
</feature>
<keyword evidence="17 25" id="KW-0413">Isomerase</keyword>
<feature type="domain" description="CCHC-type" evidence="21">
    <location>
        <begin position="1764"/>
        <end position="1778"/>
    </location>
</feature>
<dbReference type="InterPro" id="IPR006171">
    <property type="entry name" value="TOPRIM_dom"/>
</dbReference>
<feature type="region of interest" description="Disordered" evidence="19">
    <location>
        <begin position="198"/>
        <end position="248"/>
    </location>
</feature>
<evidence type="ECO:0000256" key="3">
    <source>
        <dbReference type="ARBA" id="ARBA00004141"/>
    </source>
</evidence>
<dbReference type="Gene3D" id="4.10.60.10">
    <property type="entry name" value="Zinc finger, CCHC-type"/>
    <property type="match status" value="2"/>
</dbReference>
<dbReference type="GO" id="GO:0008270">
    <property type="term" value="F:zinc ion binding"/>
    <property type="evidence" value="ECO:0007669"/>
    <property type="project" value="UniProtKB-KW"/>
</dbReference>
<dbReference type="Gene3D" id="3.40.50.140">
    <property type="match status" value="1"/>
</dbReference>
<proteinExistence type="inferred from homology"/>
<keyword evidence="11 18" id="KW-0863">Zinc-finger</keyword>
<dbReference type="GO" id="GO:0035673">
    <property type="term" value="F:oligopeptide transmembrane transporter activity"/>
    <property type="evidence" value="ECO:0007669"/>
    <property type="project" value="InterPro"/>
</dbReference>
<evidence type="ECO:0000256" key="13">
    <source>
        <dbReference type="ARBA" id="ARBA00022989"/>
    </source>
</evidence>
<dbReference type="SMART" id="SM00343">
    <property type="entry name" value="ZnF_C2HC"/>
    <property type="match status" value="2"/>
</dbReference>
<keyword evidence="14" id="KW-0799">Topoisomerase</keyword>
<dbReference type="SMART" id="SM00437">
    <property type="entry name" value="TOP1Ac"/>
    <property type="match status" value="1"/>
</dbReference>
<dbReference type="CDD" id="cd00186">
    <property type="entry name" value="TOP1Ac"/>
    <property type="match status" value="1"/>
</dbReference>
<feature type="compositionally biased region" description="Gly residues" evidence="19">
    <location>
        <begin position="1470"/>
        <end position="1487"/>
    </location>
</feature>
<dbReference type="Pfam" id="PF00098">
    <property type="entry name" value="zf-CCHC"/>
    <property type="match status" value="2"/>
</dbReference>
<name>M9MAK8_PSEA3</name>
<dbReference type="PROSITE" id="PS52039">
    <property type="entry name" value="TOPO_IA_2"/>
    <property type="match status" value="1"/>
</dbReference>
<evidence type="ECO:0000256" key="7">
    <source>
        <dbReference type="ARBA" id="ARBA00022448"/>
    </source>
</evidence>
<feature type="transmembrane region" description="Helical" evidence="20">
    <location>
        <begin position="679"/>
        <end position="708"/>
    </location>
</feature>
<dbReference type="InterPro" id="IPR023405">
    <property type="entry name" value="Topo_IA_core_domain"/>
</dbReference>
<evidence type="ECO:0000259" key="24">
    <source>
        <dbReference type="PROSITE" id="PS52039"/>
    </source>
</evidence>
<keyword evidence="10" id="KW-0479">Metal-binding</keyword>